<protein>
    <recommendedName>
        <fullName evidence="12">Mitochondrial import receptor subunit TOM7 homolog</fullName>
    </recommendedName>
</protein>
<comment type="similarity">
    <text evidence="2">Belongs to the Tom7 family.</text>
</comment>
<proteinExistence type="inferred from homology"/>
<gene>
    <name evidence="10" type="ORF">ACHAXA_007942</name>
</gene>
<keyword evidence="5" id="KW-1000">Mitochondrion outer membrane</keyword>
<name>A0ABD3R0Y1_9STRA</name>
<keyword evidence="11" id="KW-1185">Reference proteome</keyword>
<sequence length="71" mass="8256">MPVPRRRRGRSGVGFQISDVPKMALRLFDINYVFSKVRIALHYGFAPAIFYIGMTTEPRPQSWLEPFNILE</sequence>
<evidence type="ECO:0008006" key="12">
    <source>
        <dbReference type="Google" id="ProtNLM"/>
    </source>
</evidence>
<evidence type="ECO:0000256" key="3">
    <source>
        <dbReference type="ARBA" id="ARBA00022448"/>
    </source>
</evidence>
<keyword evidence="3" id="KW-0813">Transport</keyword>
<dbReference type="EMBL" id="JALLPB020000837">
    <property type="protein sequence ID" value="KAL3806315.1"/>
    <property type="molecule type" value="Genomic_DNA"/>
</dbReference>
<keyword evidence="8" id="KW-0496">Mitochondrion</keyword>
<dbReference type="GO" id="GO:0005741">
    <property type="term" value="C:mitochondrial outer membrane"/>
    <property type="evidence" value="ECO:0007669"/>
    <property type="project" value="UniProtKB-SubCell"/>
</dbReference>
<dbReference type="GO" id="GO:0015031">
    <property type="term" value="P:protein transport"/>
    <property type="evidence" value="ECO:0007669"/>
    <property type="project" value="UniProtKB-KW"/>
</dbReference>
<dbReference type="AlphaFoldDB" id="A0ABD3R0Y1"/>
<evidence type="ECO:0000256" key="2">
    <source>
        <dbReference type="ARBA" id="ARBA00010917"/>
    </source>
</evidence>
<evidence type="ECO:0000313" key="11">
    <source>
        <dbReference type="Proteomes" id="UP001530377"/>
    </source>
</evidence>
<dbReference type="Pfam" id="PF08038">
    <property type="entry name" value="Tom7"/>
    <property type="match status" value="1"/>
</dbReference>
<keyword evidence="7" id="KW-1133">Transmembrane helix</keyword>
<comment type="caution">
    <text evidence="10">The sequence shown here is derived from an EMBL/GenBank/DDBJ whole genome shotgun (WGS) entry which is preliminary data.</text>
</comment>
<evidence type="ECO:0000313" key="10">
    <source>
        <dbReference type="EMBL" id="KAL3806315.1"/>
    </source>
</evidence>
<evidence type="ECO:0000256" key="5">
    <source>
        <dbReference type="ARBA" id="ARBA00022787"/>
    </source>
</evidence>
<organism evidence="10 11">
    <name type="scientific">Cyclostephanos tholiformis</name>
    <dbReference type="NCBI Taxonomy" id="382380"/>
    <lineage>
        <taxon>Eukaryota</taxon>
        <taxon>Sar</taxon>
        <taxon>Stramenopiles</taxon>
        <taxon>Ochrophyta</taxon>
        <taxon>Bacillariophyta</taxon>
        <taxon>Coscinodiscophyceae</taxon>
        <taxon>Thalassiosirophycidae</taxon>
        <taxon>Stephanodiscales</taxon>
        <taxon>Stephanodiscaceae</taxon>
        <taxon>Cyclostephanos</taxon>
    </lineage>
</organism>
<keyword evidence="6" id="KW-0653">Protein transport</keyword>
<evidence type="ECO:0000256" key="8">
    <source>
        <dbReference type="ARBA" id="ARBA00023128"/>
    </source>
</evidence>
<keyword evidence="9" id="KW-0472">Membrane</keyword>
<dbReference type="Proteomes" id="UP001530377">
    <property type="component" value="Unassembled WGS sequence"/>
</dbReference>
<accession>A0ABD3R0Y1</accession>
<evidence type="ECO:0000256" key="9">
    <source>
        <dbReference type="ARBA" id="ARBA00023136"/>
    </source>
</evidence>
<evidence type="ECO:0000256" key="4">
    <source>
        <dbReference type="ARBA" id="ARBA00022692"/>
    </source>
</evidence>
<evidence type="ECO:0000256" key="7">
    <source>
        <dbReference type="ARBA" id="ARBA00022989"/>
    </source>
</evidence>
<reference evidence="10 11" key="1">
    <citation type="submission" date="2024-10" db="EMBL/GenBank/DDBJ databases">
        <title>Updated reference genomes for cyclostephanoid diatoms.</title>
        <authorList>
            <person name="Roberts W.R."/>
            <person name="Alverson A.J."/>
        </authorList>
    </citation>
    <scope>NUCLEOTIDE SEQUENCE [LARGE SCALE GENOMIC DNA]</scope>
    <source>
        <strain evidence="10 11">AJA228-03</strain>
    </source>
</reference>
<evidence type="ECO:0000256" key="1">
    <source>
        <dbReference type="ARBA" id="ARBA00004572"/>
    </source>
</evidence>
<dbReference type="InterPro" id="IPR012621">
    <property type="entry name" value="Tom7"/>
</dbReference>
<keyword evidence="4" id="KW-0812">Transmembrane</keyword>
<comment type="subcellular location">
    <subcellularLocation>
        <location evidence="1">Mitochondrion outer membrane</location>
        <topology evidence="1">Single-pass membrane protein</topology>
    </subcellularLocation>
</comment>
<evidence type="ECO:0000256" key="6">
    <source>
        <dbReference type="ARBA" id="ARBA00022927"/>
    </source>
</evidence>